<evidence type="ECO:0000313" key="2">
    <source>
        <dbReference type="EMBL" id="MPN45124.1"/>
    </source>
</evidence>
<evidence type="ECO:0008006" key="3">
    <source>
        <dbReference type="Google" id="ProtNLM"/>
    </source>
</evidence>
<reference evidence="2" key="1">
    <citation type="submission" date="2019-08" db="EMBL/GenBank/DDBJ databases">
        <authorList>
            <person name="Kucharzyk K."/>
            <person name="Murdoch R.W."/>
            <person name="Higgins S."/>
            <person name="Loffler F."/>
        </authorList>
    </citation>
    <scope>NUCLEOTIDE SEQUENCE</scope>
</reference>
<name>A0A645I9X9_9ZZZZ</name>
<feature type="transmembrane region" description="Helical" evidence="1">
    <location>
        <begin position="46"/>
        <end position="67"/>
    </location>
</feature>
<organism evidence="2">
    <name type="scientific">bioreactor metagenome</name>
    <dbReference type="NCBI Taxonomy" id="1076179"/>
    <lineage>
        <taxon>unclassified sequences</taxon>
        <taxon>metagenomes</taxon>
        <taxon>ecological metagenomes</taxon>
    </lineage>
</organism>
<gene>
    <name evidence="2" type="ORF">SDC9_192691</name>
</gene>
<protein>
    <recommendedName>
        <fullName evidence="3">Polysaccharide biosynthesis protein C-terminal domain-containing protein</fullName>
    </recommendedName>
</protein>
<dbReference type="AlphaFoldDB" id="A0A645I9X9"/>
<sequence>MRRVLLAIAGIGAAGFAGVAVLGRWGLALLYSANENGRLILENAGLLYPMVAVTVLTALVLFFNMLLTIVRDFKGLVGANLIGIIACFAVSPFLVARYGMWGAADALMLALGVQAIALAARGALLAKRQFSNQS</sequence>
<evidence type="ECO:0000256" key="1">
    <source>
        <dbReference type="SAM" id="Phobius"/>
    </source>
</evidence>
<feature type="transmembrane region" description="Helical" evidence="1">
    <location>
        <begin position="79"/>
        <end position="100"/>
    </location>
</feature>
<keyword evidence="1" id="KW-1133">Transmembrane helix</keyword>
<comment type="caution">
    <text evidence="2">The sequence shown here is derived from an EMBL/GenBank/DDBJ whole genome shotgun (WGS) entry which is preliminary data.</text>
</comment>
<dbReference type="EMBL" id="VSSQ01104758">
    <property type="protein sequence ID" value="MPN45124.1"/>
    <property type="molecule type" value="Genomic_DNA"/>
</dbReference>
<proteinExistence type="predicted"/>
<keyword evidence="1" id="KW-0812">Transmembrane</keyword>
<keyword evidence="1" id="KW-0472">Membrane</keyword>
<feature type="transmembrane region" description="Helical" evidence="1">
    <location>
        <begin position="106"/>
        <end position="126"/>
    </location>
</feature>
<accession>A0A645I9X9</accession>